<dbReference type="InterPro" id="IPR019787">
    <property type="entry name" value="Znf_PHD-finger"/>
</dbReference>
<evidence type="ECO:0008006" key="11">
    <source>
        <dbReference type="Google" id="ProtNLM"/>
    </source>
</evidence>
<dbReference type="Pfam" id="PF00628">
    <property type="entry name" value="PHD"/>
    <property type="match status" value="1"/>
</dbReference>
<dbReference type="InterPro" id="IPR005312">
    <property type="entry name" value="DUF1759"/>
</dbReference>
<feature type="coiled-coil region" evidence="5">
    <location>
        <begin position="134"/>
        <end position="179"/>
    </location>
</feature>
<dbReference type="InterPro" id="IPR008042">
    <property type="entry name" value="Retrotrans_Pao"/>
</dbReference>
<evidence type="ECO:0000259" key="8">
    <source>
        <dbReference type="PROSITE" id="PS50994"/>
    </source>
</evidence>
<accession>A0ABM1ZJZ7</accession>
<feature type="region of interest" description="Disordered" evidence="6">
    <location>
        <begin position="62"/>
        <end position="117"/>
    </location>
</feature>
<keyword evidence="1" id="KW-0479">Metal-binding</keyword>
<dbReference type="InterPro" id="IPR001584">
    <property type="entry name" value="Integrase_cat-core"/>
</dbReference>
<sequence>MSEDAATHNCGACRKPDSADAGMVACDDCCVWFHYSCAGVSPGVADRSWKCKTCLAPLGTTPLNTGASKKNAKTAPAGKRGEDGKSVRSNVGAKAGKNGARNAPPPNGADFNPKDPAKEVGIAKSVRTTSSNARLQAQLTLQRLEEEALLEKRKMDEERRQLEEERALMEKERAIRSREIAAQEKYIQAKFELETRLAEEDGSARLSVAAGPAKVHDWLKANQMQLGAGLKVPEDEKEPKPVESLKVPIQDYDLRSESSPKLSVIHDFVPEQRNLVGRAERGEELEDDGQCFRQGIPSFAGSVARSVPREVGPTAEQLSARQIWPKKLPSFSGDPEDWPLFYSSYETGNTACGFSNIENLIRLRECLRGPAREAVLTKLMFPHSVPSIIETLRRLYGRPELLVKNLLQKVRRLETPKPERLDTLMAFGMAVNQLCDHLEAANLQGHLFNPTLLEELVEKLPATVKLEWVRFKRMYRHPSLKEFGEFMETLVADASEVTTLVQPKPGASKLDKLPRREKGQVFTHVSSSVESNTERQPCPICGGTDHRVRNCEKFKQMDVESRIKAVERWKLCGVCLHDHGKWRCRTKIRCDVSGCQGRHHPLLHRSVTPVQGVTQVHERLNKSVLFRIIPLTLHHGSRSYDTYAFLDEGSNMTLVEADLIRELGIEGVPEPLELKWTSDIGRIEYASRRADIIVTGKGPTNCYRLNSAHTVDCLNLPRQSLSIEELHERYPYLRDVPVTSYEMAVPRVLIGLDNIELFSPLESRTGGSDGPIAVRCLLGWTIYGPVAIGSVTPGVVSVHRCGCNEDIDLNEMVRKQYVLEDAGISPFPLPEPTEEKRAREILERTTVKVNGQYETGLLWKTDDITLPDSRPMAFSRLRSLEAKLMKDPELRSNVHNQINEYLRKGYAHKATEEELAAMNEQQVWFLPLNVVTHPRKPDKKRLVWDAAARVNGVSLNSQLLKGPDQLVTLPSVICKFRERSIGFGGDVREMFHQLKMRQSDKRFQLFLFRFDTSKPPDVYMMDVATFGATCSPCSALYVMRLNADSCKEEFPAACDAIKEKTYMDDYYDSLNTPEEAGMRALQVREVHARAGFEMRNWVSNSPKVLEMLGETVEMKSLPITADKQTAERVLGMTWEPTEDVFLFSVDLHEHLMDYVLGNRRPTKRTALRCIMSFFDPLGLLSPYLIHGKVIMQDLWRAGIDWDTDVGESEFAKWTEWTKILPKLNSIKVPRCYFEQVRPEDLSQLQLHVFTDASEQAYGCAAYLRSVSEGKVRCILVMGKSKVAPLKALSIPRMELQAAVLGSRLLDSICSNHTLKITDRYMWTDSSTVLSWIHADHRKFKPYVAHRVGEILSLTQPDQWHWVASRNNVADCLTKWCKDSEPASDSRWFNGPNFLYDPEDSWLTKDIGPSRADEELRPCFVLHHTTASSCIIDVSRFSRWETILRTVALVKRFISNCQRRLRGLPLEAVNVTENVLKSVIRTTPALKVPLRQKEYVDAENLLFRIAQTDSYPDETEILLNNRDKPSDKWLNLEKSSALFKLSPFVDEFGVLRVEGRTAHAMYAAFDARFPVIMPKNHPLTVLLLNHYHRRYGHANRETVVNQVRQRFEISHLRTTIDKAVKGCQWCKINKCKPQPPRMAPLPEQRLTPYIRPFSYVGLDYLGPLEVAVGRRREKRYVAVFTCLVVRAVHLEVVHDLSTPSCIMAIRRFVRRRGSPVEIFSDNGTNFVGASRILADQIRRIHVDCADTFTDASTKWTFNPPGAPHMGGAWERMVRSVKEAMRALDDGRKLNDEILLTVLAEAESFINSRPLTYMPQESGGTEALTPNHFIFGSSSGAHNPLRTPVDLAEALRNSYKRSQYLSDAVWDRWLKEYFPTVNKRSKWFCDTTPVKVGDLVYVTEGKRRTWVRGKVEELITNKDGRVRQVIVKTASGTFKRPVVKLAVMEILNDGESRASHPEIPPDSREGECYGNTDHPKSFAIYGAQNLGENRRE</sequence>
<evidence type="ECO:0000256" key="5">
    <source>
        <dbReference type="SAM" id="Coils"/>
    </source>
</evidence>
<feature type="region of interest" description="Disordered" evidence="6">
    <location>
        <begin position="1950"/>
        <end position="1972"/>
    </location>
</feature>
<dbReference type="InterPro" id="IPR001965">
    <property type="entry name" value="Znf_PHD"/>
</dbReference>
<keyword evidence="2 4" id="KW-0863">Zinc-finger</keyword>
<dbReference type="InterPro" id="IPR036397">
    <property type="entry name" value="RNaseH_sf"/>
</dbReference>
<dbReference type="SUPFAM" id="SSF53098">
    <property type="entry name" value="Ribonuclease H-like"/>
    <property type="match status" value="1"/>
</dbReference>
<dbReference type="Pfam" id="PF05380">
    <property type="entry name" value="Peptidase_A17"/>
    <property type="match status" value="1"/>
</dbReference>
<feature type="domain" description="Integrase catalytic" evidence="8">
    <location>
        <begin position="1647"/>
        <end position="1832"/>
    </location>
</feature>
<dbReference type="SMART" id="SM00249">
    <property type="entry name" value="PHD"/>
    <property type="match status" value="1"/>
</dbReference>
<protein>
    <recommendedName>
        <fullName evidence="11">Pro-Pol polyprotein</fullName>
    </recommendedName>
</protein>
<dbReference type="RefSeq" id="XP_062706188.1">
    <property type="nucleotide sequence ID" value="XM_062850204.1"/>
</dbReference>
<evidence type="ECO:0000256" key="4">
    <source>
        <dbReference type="PROSITE-ProRule" id="PRU00146"/>
    </source>
</evidence>
<keyword evidence="10" id="KW-1185">Reference proteome</keyword>
<keyword evidence="3" id="KW-0862">Zinc</keyword>
<dbReference type="InterPro" id="IPR012337">
    <property type="entry name" value="RNaseH-like_sf"/>
</dbReference>
<keyword evidence="5" id="KW-0175">Coiled coil</keyword>
<dbReference type="Gene3D" id="3.30.420.10">
    <property type="entry name" value="Ribonuclease H-like superfamily/Ribonuclease H"/>
    <property type="match status" value="1"/>
</dbReference>
<dbReference type="SUPFAM" id="SSF57903">
    <property type="entry name" value="FYVE/PHD zinc finger"/>
    <property type="match status" value="1"/>
</dbReference>
<dbReference type="PROSITE" id="PS50994">
    <property type="entry name" value="INTEGRASE"/>
    <property type="match status" value="1"/>
</dbReference>
<organism evidence="9 10">
    <name type="scientific">Aedes albopictus</name>
    <name type="common">Asian tiger mosquito</name>
    <name type="synonym">Stegomyia albopicta</name>
    <dbReference type="NCBI Taxonomy" id="7160"/>
    <lineage>
        <taxon>Eukaryota</taxon>
        <taxon>Metazoa</taxon>
        <taxon>Ecdysozoa</taxon>
        <taxon>Arthropoda</taxon>
        <taxon>Hexapoda</taxon>
        <taxon>Insecta</taxon>
        <taxon>Pterygota</taxon>
        <taxon>Neoptera</taxon>
        <taxon>Endopterygota</taxon>
        <taxon>Diptera</taxon>
        <taxon>Nematocera</taxon>
        <taxon>Culicoidea</taxon>
        <taxon>Culicidae</taxon>
        <taxon>Culicinae</taxon>
        <taxon>Aedini</taxon>
        <taxon>Aedes</taxon>
        <taxon>Stegomyia</taxon>
    </lineage>
</organism>
<evidence type="ECO:0000313" key="9">
    <source>
        <dbReference type="EnsemblMetazoa" id="AALFPA23_019216.P28267"/>
    </source>
</evidence>
<proteinExistence type="predicted"/>
<dbReference type="InterPro" id="IPR043502">
    <property type="entry name" value="DNA/RNA_pol_sf"/>
</dbReference>
<dbReference type="GeneID" id="134287694"/>
<dbReference type="EnsemblMetazoa" id="AALFPA23_019216.R28267">
    <property type="protein sequence ID" value="AALFPA23_019216.P28267"/>
    <property type="gene ID" value="AALFPA23_019216"/>
</dbReference>
<dbReference type="Gene3D" id="3.30.40.10">
    <property type="entry name" value="Zinc/RING finger domain, C3HC4 (zinc finger)"/>
    <property type="match status" value="1"/>
</dbReference>
<dbReference type="Proteomes" id="UP000069940">
    <property type="component" value="Unassembled WGS sequence"/>
</dbReference>
<dbReference type="PROSITE" id="PS50016">
    <property type="entry name" value="ZF_PHD_2"/>
    <property type="match status" value="1"/>
</dbReference>
<dbReference type="SUPFAM" id="SSF56672">
    <property type="entry name" value="DNA/RNA polymerases"/>
    <property type="match status" value="1"/>
</dbReference>
<reference evidence="10" key="1">
    <citation type="journal article" date="2015" name="Proc. Natl. Acad. Sci. U.S.A.">
        <title>Genome sequence of the Asian Tiger mosquito, Aedes albopictus, reveals insights into its biology, genetics, and evolution.</title>
        <authorList>
            <person name="Chen X.G."/>
            <person name="Jiang X."/>
            <person name="Gu J."/>
            <person name="Xu M."/>
            <person name="Wu Y."/>
            <person name="Deng Y."/>
            <person name="Zhang C."/>
            <person name="Bonizzoni M."/>
            <person name="Dermauw W."/>
            <person name="Vontas J."/>
            <person name="Armbruster P."/>
            <person name="Huang X."/>
            <person name="Yang Y."/>
            <person name="Zhang H."/>
            <person name="He W."/>
            <person name="Peng H."/>
            <person name="Liu Y."/>
            <person name="Wu K."/>
            <person name="Chen J."/>
            <person name="Lirakis M."/>
            <person name="Topalis P."/>
            <person name="Van Leeuwen T."/>
            <person name="Hall A.B."/>
            <person name="Jiang X."/>
            <person name="Thorpe C."/>
            <person name="Mueller R.L."/>
            <person name="Sun C."/>
            <person name="Waterhouse R.M."/>
            <person name="Yan G."/>
            <person name="Tu Z.J."/>
            <person name="Fang X."/>
            <person name="James A.A."/>
        </authorList>
    </citation>
    <scope>NUCLEOTIDE SEQUENCE [LARGE SCALE GENOMIC DNA]</scope>
    <source>
        <strain evidence="10">Foshan</strain>
    </source>
</reference>
<dbReference type="PANTHER" id="PTHR47331">
    <property type="entry name" value="PHD-TYPE DOMAIN-CONTAINING PROTEIN"/>
    <property type="match status" value="1"/>
</dbReference>
<evidence type="ECO:0000256" key="1">
    <source>
        <dbReference type="ARBA" id="ARBA00022723"/>
    </source>
</evidence>
<feature type="compositionally biased region" description="Basic and acidic residues" evidence="6">
    <location>
        <begin position="1950"/>
        <end position="1965"/>
    </location>
</feature>
<dbReference type="CDD" id="cd15489">
    <property type="entry name" value="PHD_SF"/>
    <property type="match status" value="1"/>
</dbReference>
<feature type="compositionally biased region" description="Low complexity" evidence="6">
    <location>
        <begin position="92"/>
        <end position="102"/>
    </location>
</feature>
<dbReference type="InterPro" id="IPR011011">
    <property type="entry name" value="Znf_FYVE_PHD"/>
</dbReference>
<evidence type="ECO:0000256" key="3">
    <source>
        <dbReference type="ARBA" id="ARBA00022833"/>
    </source>
</evidence>
<evidence type="ECO:0000256" key="6">
    <source>
        <dbReference type="SAM" id="MobiDB-lite"/>
    </source>
</evidence>
<feature type="domain" description="PHD-type" evidence="7">
    <location>
        <begin position="7"/>
        <end position="57"/>
    </location>
</feature>
<dbReference type="Pfam" id="PF03564">
    <property type="entry name" value="DUF1759"/>
    <property type="match status" value="1"/>
</dbReference>
<reference evidence="9" key="2">
    <citation type="submission" date="2025-05" db="UniProtKB">
        <authorList>
            <consortium name="EnsemblMetazoa"/>
        </authorList>
    </citation>
    <scope>IDENTIFICATION</scope>
    <source>
        <strain evidence="9">Foshan</strain>
    </source>
</reference>
<evidence type="ECO:0000259" key="7">
    <source>
        <dbReference type="PROSITE" id="PS50016"/>
    </source>
</evidence>
<name>A0ABM1ZJZ7_AEDAL</name>
<dbReference type="InterPro" id="IPR040676">
    <property type="entry name" value="DUF5641"/>
</dbReference>
<dbReference type="PANTHER" id="PTHR47331:SF1">
    <property type="entry name" value="GAG-LIKE PROTEIN"/>
    <property type="match status" value="1"/>
</dbReference>
<dbReference type="Pfam" id="PF18701">
    <property type="entry name" value="DUF5641"/>
    <property type="match status" value="1"/>
</dbReference>
<dbReference type="InterPro" id="IPR019786">
    <property type="entry name" value="Zinc_finger_PHD-type_CS"/>
</dbReference>
<evidence type="ECO:0000256" key="2">
    <source>
        <dbReference type="ARBA" id="ARBA00022771"/>
    </source>
</evidence>
<dbReference type="PROSITE" id="PS01359">
    <property type="entry name" value="ZF_PHD_1"/>
    <property type="match status" value="1"/>
</dbReference>
<evidence type="ECO:0000313" key="10">
    <source>
        <dbReference type="Proteomes" id="UP000069940"/>
    </source>
</evidence>
<dbReference type="InterPro" id="IPR013083">
    <property type="entry name" value="Znf_RING/FYVE/PHD"/>
</dbReference>